<dbReference type="GO" id="GO:0015990">
    <property type="term" value="P:electron transport coupled proton transport"/>
    <property type="evidence" value="ECO:0007669"/>
    <property type="project" value="InterPro"/>
</dbReference>
<dbReference type="RefSeq" id="WP_145615926.1">
    <property type="nucleotide sequence ID" value="NZ_VITO01000003.1"/>
</dbReference>
<comment type="subunit">
    <text evidence="3">Heterooctamer of two A chains, two B chains, two C chains and two D chains.</text>
</comment>
<evidence type="ECO:0000256" key="8">
    <source>
        <dbReference type="ARBA" id="ARBA00022982"/>
    </source>
</evidence>
<proteinExistence type="inferred from homology"/>
<sequence length="122" mass="12789">MSATTHTNTAGATHGTLASYVTGFVLCLILTGLSFGAVMGGVLPPEKIMGAISGLAVVQLLVQLIVFLHLGLAPEQRNYTVIGALTVLLIATIVIGSLWVMHNAKVNMMPTQMSVERALSKD</sequence>
<evidence type="ECO:0000256" key="10">
    <source>
        <dbReference type="ARBA" id="ARBA00023002"/>
    </source>
</evidence>
<evidence type="ECO:0000256" key="5">
    <source>
        <dbReference type="ARBA" id="ARBA00022448"/>
    </source>
</evidence>
<keyword evidence="7 17" id="KW-0812">Transmembrane</keyword>
<dbReference type="Proteomes" id="UP000316545">
    <property type="component" value="Unassembled WGS sequence"/>
</dbReference>
<evidence type="ECO:0000256" key="3">
    <source>
        <dbReference type="ARBA" id="ARBA00011700"/>
    </source>
</evidence>
<dbReference type="InterPro" id="IPR014210">
    <property type="entry name" value="Cyt_o_ubiqinol_oxidase_su4"/>
</dbReference>
<keyword evidence="8" id="KW-0249">Electron transport</keyword>
<dbReference type="GO" id="GO:0015078">
    <property type="term" value="F:proton transmembrane transporter activity"/>
    <property type="evidence" value="ECO:0007669"/>
    <property type="project" value="TreeGrafter"/>
</dbReference>
<gene>
    <name evidence="18" type="ORF">FBZ88_103192</name>
</gene>
<keyword evidence="19" id="KW-1185">Reference proteome</keyword>
<dbReference type="GO" id="GO:0005886">
    <property type="term" value="C:plasma membrane"/>
    <property type="evidence" value="ECO:0007669"/>
    <property type="project" value="UniProtKB-SubCell"/>
</dbReference>
<dbReference type="GO" id="GO:0009486">
    <property type="term" value="F:cytochrome bo3 ubiquinol oxidase activity"/>
    <property type="evidence" value="ECO:0007669"/>
    <property type="project" value="InterPro"/>
</dbReference>
<dbReference type="InterPro" id="IPR005171">
    <property type="entry name" value="Cyt_c_oxidase_su4_prok"/>
</dbReference>
<evidence type="ECO:0000256" key="4">
    <source>
        <dbReference type="ARBA" id="ARBA00014689"/>
    </source>
</evidence>
<feature type="transmembrane region" description="Helical" evidence="17">
    <location>
        <begin position="20"/>
        <end position="43"/>
    </location>
</feature>
<name>A0A560G7D1_9PROT</name>
<keyword evidence="10" id="KW-0560">Oxidoreductase</keyword>
<evidence type="ECO:0000256" key="1">
    <source>
        <dbReference type="ARBA" id="ARBA00004651"/>
    </source>
</evidence>
<evidence type="ECO:0000256" key="6">
    <source>
        <dbReference type="ARBA" id="ARBA00022475"/>
    </source>
</evidence>
<keyword evidence="9 17" id="KW-1133">Transmembrane helix</keyword>
<dbReference type="GO" id="GO:0019646">
    <property type="term" value="P:aerobic electron transport chain"/>
    <property type="evidence" value="ECO:0007669"/>
    <property type="project" value="TreeGrafter"/>
</dbReference>
<comment type="function">
    <text evidence="12">Cytochrome bo(3) ubiquinol terminal oxidase is the component of the aerobic respiratory chain of E.coli that predominates when cells are grown at high aeration. Has proton pump activity across the membrane in addition to electron transfer, pumping 2 protons/electron.</text>
</comment>
<evidence type="ECO:0000256" key="14">
    <source>
        <dbReference type="ARBA" id="ARBA00030211"/>
    </source>
</evidence>
<dbReference type="PANTHER" id="PTHR36835">
    <property type="entry name" value="CYTOCHROME BO(3) UBIQUINOL OXIDASE SUBUNIT 4"/>
    <property type="match status" value="1"/>
</dbReference>
<dbReference type="PANTHER" id="PTHR36835:SF1">
    <property type="entry name" value="CYTOCHROME BO(3) UBIQUINOL OXIDASE SUBUNIT 4"/>
    <property type="match status" value="1"/>
</dbReference>
<reference evidence="18 19" key="1">
    <citation type="submission" date="2019-06" db="EMBL/GenBank/DDBJ databases">
        <title>Genomic Encyclopedia of Type Strains, Phase IV (KMG-V): Genome sequencing to study the core and pangenomes of soil and plant-associated prokaryotes.</title>
        <authorList>
            <person name="Whitman W."/>
        </authorList>
    </citation>
    <scope>NUCLEOTIDE SEQUENCE [LARGE SCALE GENOMIC DNA]</scope>
    <source>
        <strain evidence="18 19">BR 11865</strain>
    </source>
</reference>
<protein>
    <recommendedName>
        <fullName evidence="4">Cytochrome bo(3) ubiquinol oxidase subunit 4</fullName>
    </recommendedName>
    <alternativeName>
        <fullName evidence="16">Cytochrome o ubiquinol oxidase subunit 4</fullName>
    </alternativeName>
    <alternativeName>
        <fullName evidence="13">Oxidase bo(3) subunit 4</fullName>
    </alternativeName>
    <alternativeName>
        <fullName evidence="14">Ubiquinol oxidase polypeptide IV</fullName>
    </alternativeName>
    <alternativeName>
        <fullName evidence="15">Ubiquinol oxidase subunit 4</fullName>
    </alternativeName>
</protein>
<feature type="transmembrane region" description="Helical" evidence="17">
    <location>
        <begin position="55"/>
        <end position="73"/>
    </location>
</feature>
<dbReference type="Pfam" id="PF03626">
    <property type="entry name" value="COX4_pro"/>
    <property type="match status" value="1"/>
</dbReference>
<dbReference type="AlphaFoldDB" id="A0A560G7D1"/>
<evidence type="ECO:0000313" key="18">
    <source>
        <dbReference type="EMBL" id="TWB29769.1"/>
    </source>
</evidence>
<accession>A0A560G7D1</accession>
<evidence type="ECO:0000256" key="15">
    <source>
        <dbReference type="ARBA" id="ARBA00031887"/>
    </source>
</evidence>
<keyword evidence="6" id="KW-1003">Cell membrane</keyword>
<evidence type="ECO:0000256" key="12">
    <source>
        <dbReference type="ARBA" id="ARBA00025694"/>
    </source>
</evidence>
<comment type="caution">
    <text evidence="18">The sequence shown here is derived from an EMBL/GenBank/DDBJ whole genome shotgun (WGS) entry which is preliminary data.</text>
</comment>
<organism evidence="18 19">
    <name type="scientific">Nitrospirillum amazonense</name>
    <dbReference type="NCBI Taxonomy" id="28077"/>
    <lineage>
        <taxon>Bacteria</taxon>
        <taxon>Pseudomonadati</taxon>
        <taxon>Pseudomonadota</taxon>
        <taxon>Alphaproteobacteria</taxon>
        <taxon>Rhodospirillales</taxon>
        <taxon>Azospirillaceae</taxon>
        <taxon>Nitrospirillum</taxon>
    </lineage>
</organism>
<evidence type="ECO:0000256" key="16">
    <source>
        <dbReference type="ARBA" id="ARBA00032185"/>
    </source>
</evidence>
<evidence type="ECO:0000256" key="9">
    <source>
        <dbReference type="ARBA" id="ARBA00022989"/>
    </source>
</evidence>
<dbReference type="GO" id="GO:0009319">
    <property type="term" value="C:cytochrome o ubiquinol oxidase complex"/>
    <property type="evidence" value="ECO:0007669"/>
    <property type="project" value="TreeGrafter"/>
</dbReference>
<keyword evidence="5" id="KW-0813">Transport</keyword>
<evidence type="ECO:0000256" key="17">
    <source>
        <dbReference type="SAM" id="Phobius"/>
    </source>
</evidence>
<feature type="transmembrane region" description="Helical" evidence="17">
    <location>
        <begin position="79"/>
        <end position="100"/>
    </location>
</feature>
<evidence type="ECO:0000256" key="11">
    <source>
        <dbReference type="ARBA" id="ARBA00023136"/>
    </source>
</evidence>
<evidence type="ECO:0000313" key="19">
    <source>
        <dbReference type="Proteomes" id="UP000316545"/>
    </source>
</evidence>
<comment type="similarity">
    <text evidence="2">Belongs to the cytochrome c oxidase bacterial subunit 4 family.</text>
</comment>
<evidence type="ECO:0000256" key="7">
    <source>
        <dbReference type="ARBA" id="ARBA00022692"/>
    </source>
</evidence>
<evidence type="ECO:0000256" key="13">
    <source>
        <dbReference type="ARBA" id="ARBA00030071"/>
    </source>
</evidence>
<keyword evidence="11 17" id="KW-0472">Membrane</keyword>
<dbReference type="EMBL" id="VITO01000003">
    <property type="protein sequence ID" value="TWB29769.1"/>
    <property type="molecule type" value="Genomic_DNA"/>
</dbReference>
<evidence type="ECO:0000256" key="2">
    <source>
        <dbReference type="ARBA" id="ARBA00008079"/>
    </source>
</evidence>
<comment type="subcellular location">
    <subcellularLocation>
        <location evidence="1">Cell membrane</location>
        <topology evidence="1">Multi-pass membrane protein</topology>
    </subcellularLocation>
</comment>
<dbReference type="NCBIfam" id="TIGR02847">
    <property type="entry name" value="CyoD"/>
    <property type="match status" value="1"/>
</dbReference>
<dbReference type="InterPro" id="IPR050968">
    <property type="entry name" value="Cytochrome_c_oxidase_bac_sub4"/>
</dbReference>